<accession>A0A8S9TUV0</accession>
<sequence>MLVEKLEIVCSYGDEVRRLRPWTEKLWQIFTKAWWFLLNWTEIVLDAASTPKLDGLDARNA</sequence>
<gene>
    <name evidence="1" type="ORF">GN958_ATG19432</name>
</gene>
<protein>
    <submittedName>
        <fullName evidence="1">Uncharacterized protein</fullName>
    </submittedName>
</protein>
<dbReference type="EMBL" id="JAACNO010002740">
    <property type="protein sequence ID" value="KAF4131322.1"/>
    <property type="molecule type" value="Genomic_DNA"/>
</dbReference>
<proteinExistence type="predicted"/>
<name>A0A8S9TUV0_PHYIN</name>
<reference evidence="1" key="1">
    <citation type="submission" date="2020-03" db="EMBL/GenBank/DDBJ databases">
        <title>Hybrid Assembly of Korean Phytophthora infestans isolates.</title>
        <authorList>
            <person name="Prokchorchik M."/>
            <person name="Lee Y."/>
            <person name="Seo J."/>
            <person name="Cho J.-H."/>
            <person name="Park Y.-E."/>
            <person name="Jang D.-C."/>
            <person name="Im J.-S."/>
            <person name="Choi J.-G."/>
            <person name="Park H.-J."/>
            <person name="Lee G.-B."/>
            <person name="Lee Y.-G."/>
            <person name="Hong S.-Y."/>
            <person name="Cho K."/>
            <person name="Sohn K.H."/>
        </authorList>
    </citation>
    <scope>NUCLEOTIDE SEQUENCE</scope>
    <source>
        <strain evidence="1">KR_2_A2</strain>
    </source>
</reference>
<evidence type="ECO:0000313" key="2">
    <source>
        <dbReference type="Proteomes" id="UP000704712"/>
    </source>
</evidence>
<dbReference type="Proteomes" id="UP000704712">
    <property type="component" value="Unassembled WGS sequence"/>
</dbReference>
<comment type="caution">
    <text evidence="1">The sequence shown here is derived from an EMBL/GenBank/DDBJ whole genome shotgun (WGS) entry which is preliminary data.</text>
</comment>
<dbReference type="AlphaFoldDB" id="A0A8S9TUV0"/>
<organism evidence="1 2">
    <name type="scientific">Phytophthora infestans</name>
    <name type="common">Potato late blight agent</name>
    <name type="synonym">Botrytis infestans</name>
    <dbReference type="NCBI Taxonomy" id="4787"/>
    <lineage>
        <taxon>Eukaryota</taxon>
        <taxon>Sar</taxon>
        <taxon>Stramenopiles</taxon>
        <taxon>Oomycota</taxon>
        <taxon>Peronosporomycetes</taxon>
        <taxon>Peronosporales</taxon>
        <taxon>Peronosporaceae</taxon>
        <taxon>Phytophthora</taxon>
    </lineage>
</organism>
<evidence type="ECO:0000313" key="1">
    <source>
        <dbReference type="EMBL" id="KAF4131322.1"/>
    </source>
</evidence>